<comment type="caution">
    <text evidence="1">The sequence shown here is derived from an EMBL/GenBank/DDBJ whole genome shotgun (WGS) entry which is preliminary data.</text>
</comment>
<sequence length="97" mass="10608">MGRSAVELDEVDELLQAAGRGDFDAFASFYDRTAPAVFNHLHHVLGDTTAAERATVRVYVRVWRTAPDFDPAVMSGASFLLRACRPAPEAHRPGVIP</sequence>
<dbReference type="SUPFAM" id="SSF88946">
    <property type="entry name" value="Sigma2 domain of RNA polymerase sigma factors"/>
    <property type="match status" value="1"/>
</dbReference>
<dbReference type="EMBL" id="JAVREJ010000007">
    <property type="protein sequence ID" value="MDT0350233.1"/>
    <property type="molecule type" value="Genomic_DNA"/>
</dbReference>
<organism evidence="1 2">
    <name type="scientific">Pseudonocardia charpentierae</name>
    <dbReference type="NCBI Taxonomy" id="3075545"/>
    <lineage>
        <taxon>Bacteria</taxon>
        <taxon>Bacillati</taxon>
        <taxon>Actinomycetota</taxon>
        <taxon>Actinomycetes</taxon>
        <taxon>Pseudonocardiales</taxon>
        <taxon>Pseudonocardiaceae</taxon>
        <taxon>Pseudonocardia</taxon>
    </lineage>
</organism>
<evidence type="ECO:0008006" key="3">
    <source>
        <dbReference type="Google" id="ProtNLM"/>
    </source>
</evidence>
<dbReference type="Proteomes" id="UP001183202">
    <property type="component" value="Unassembled WGS sequence"/>
</dbReference>
<evidence type="ECO:0000313" key="1">
    <source>
        <dbReference type="EMBL" id="MDT0350233.1"/>
    </source>
</evidence>
<protein>
    <recommendedName>
        <fullName evidence="3">RNA polymerase sigma-70 factor, ECF subfamily</fullName>
    </recommendedName>
</protein>
<dbReference type="Gene3D" id="1.10.1740.10">
    <property type="match status" value="1"/>
</dbReference>
<dbReference type="InterPro" id="IPR013325">
    <property type="entry name" value="RNA_pol_sigma_r2"/>
</dbReference>
<keyword evidence="2" id="KW-1185">Reference proteome</keyword>
<accession>A0ABU2N9U4</accession>
<dbReference type="RefSeq" id="WP_311556268.1">
    <property type="nucleotide sequence ID" value="NZ_JAVREJ010000007.1"/>
</dbReference>
<proteinExistence type="predicted"/>
<evidence type="ECO:0000313" key="2">
    <source>
        <dbReference type="Proteomes" id="UP001183202"/>
    </source>
</evidence>
<name>A0ABU2N9U4_9PSEU</name>
<reference evidence="2" key="1">
    <citation type="submission" date="2023-07" db="EMBL/GenBank/DDBJ databases">
        <title>30 novel species of actinomycetes from the DSMZ collection.</title>
        <authorList>
            <person name="Nouioui I."/>
        </authorList>
    </citation>
    <scope>NUCLEOTIDE SEQUENCE [LARGE SCALE GENOMIC DNA]</scope>
    <source>
        <strain evidence="2">DSM 45834</strain>
    </source>
</reference>
<gene>
    <name evidence="1" type="ORF">RM445_11930</name>
</gene>